<feature type="region of interest" description="Disordered" evidence="1">
    <location>
        <begin position="259"/>
        <end position="347"/>
    </location>
</feature>
<evidence type="ECO:0000256" key="1">
    <source>
        <dbReference type="SAM" id="MobiDB-lite"/>
    </source>
</evidence>
<feature type="compositionally biased region" description="Low complexity" evidence="1">
    <location>
        <begin position="150"/>
        <end position="164"/>
    </location>
</feature>
<feature type="compositionally biased region" description="Basic and acidic residues" evidence="1">
    <location>
        <begin position="130"/>
        <end position="140"/>
    </location>
</feature>
<reference evidence="3 4" key="2">
    <citation type="submission" date="2018-09" db="EMBL/GenBank/DDBJ databases">
        <title>A high-quality reference genome of wild soybean provides a powerful tool to mine soybean genomes.</title>
        <authorList>
            <person name="Xie M."/>
            <person name="Chung C.Y.L."/>
            <person name="Li M.-W."/>
            <person name="Wong F.-L."/>
            <person name="Chan T.-F."/>
            <person name="Lam H.-M."/>
        </authorList>
    </citation>
    <scope>NUCLEOTIDE SEQUENCE [LARGE SCALE GENOMIC DNA]</scope>
    <source>
        <strain evidence="4">cv. W05</strain>
        <tissue evidence="3">Hypocotyl of etiolated seedlings</tissue>
    </source>
</reference>
<dbReference type="SMR" id="A0A0B2NUI4"/>
<evidence type="ECO:0000313" key="2">
    <source>
        <dbReference type="EMBL" id="KHM98938.1"/>
    </source>
</evidence>
<accession>A0A0B2NUI4</accession>
<sequence length="406" mass="45176">MATKAKESSIVGKEKKAPSSNSHTTTTKRTTKPSTTTITTNSTNKPDSTPYEKNIPNYLKPGKTSLPESPTSKQPKSNSPNNKTSMAIRGRSWDKPFSSLNLTRSLTTPRTSSIGPANKSTIPSIPISDRTSKAPSDGKTKPLVTKGTKKTIPTNTTTSTSTKKVANKDHASIKSTKGTPKETKKTLKVETEQVKEVTKVEVIKVENEEHKGQKVEHVNVHVFPNVEYEHEIEHVQGLENYDHPPHYQVDDERVISIVPEAEKESLEEKAKDKEHELEEDKTNQDKGGNNNESDHQENHEGKFVVNDEGEGEGCEIIIEDHKSENKNSEEAAIKEQKEAVDKVEENKVEATPLKQQLGERRHGKMEAQVSNDEIEKTVKLLEERKNKVRALAGAFQTVIDHQTTSK</sequence>
<feature type="compositionally biased region" description="Basic and acidic residues" evidence="1">
    <location>
        <begin position="318"/>
        <end position="347"/>
    </location>
</feature>
<protein>
    <submittedName>
        <fullName evidence="2">Uncharacterized protein</fullName>
    </submittedName>
</protein>
<dbReference type="PANTHER" id="PTHR33349:SF27">
    <property type="entry name" value="CALMODULIN-BINDING DOMAIN, PLANT-RELATED"/>
    <property type="match status" value="1"/>
</dbReference>
<organism evidence="2">
    <name type="scientific">Glycine soja</name>
    <name type="common">Wild soybean</name>
    <dbReference type="NCBI Taxonomy" id="3848"/>
    <lineage>
        <taxon>Eukaryota</taxon>
        <taxon>Viridiplantae</taxon>
        <taxon>Streptophyta</taxon>
        <taxon>Embryophyta</taxon>
        <taxon>Tracheophyta</taxon>
        <taxon>Spermatophyta</taxon>
        <taxon>Magnoliopsida</taxon>
        <taxon>eudicotyledons</taxon>
        <taxon>Gunneridae</taxon>
        <taxon>Pentapetalae</taxon>
        <taxon>rosids</taxon>
        <taxon>fabids</taxon>
        <taxon>Fabales</taxon>
        <taxon>Fabaceae</taxon>
        <taxon>Papilionoideae</taxon>
        <taxon>50 kb inversion clade</taxon>
        <taxon>NPAAA clade</taxon>
        <taxon>indigoferoid/millettioid clade</taxon>
        <taxon>Phaseoleae</taxon>
        <taxon>Glycine</taxon>
        <taxon>Glycine subgen. Soja</taxon>
    </lineage>
</organism>
<feature type="compositionally biased region" description="Basic and acidic residues" evidence="1">
    <location>
        <begin position="259"/>
        <end position="284"/>
    </location>
</feature>
<feature type="compositionally biased region" description="Basic and acidic residues" evidence="1">
    <location>
        <begin position="292"/>
        <end position="302"/>
    </location>
</feature>
<dbReference type="EMBL" id="KN672235">
    <property type="protein sequence ID" value="KHM98938.1"/>
    <property type="molecule type" value="Genomic_DNA"/>
</dbReference>
<evidence type="ECO:0000313" key="4">
    <source>
        <dbReference type="Proteomes" id="UP000289340"/>
    </source>
</evidence>
<proteinExistence type="predicted"/>
<evidence type="ECO:0000313" key="3">
    <source>
        <dbReference type="EMBL" id="RZB57710.1"/>
    </source>
</evidence>
<keyword evidence="4" id="KW-1185">Reference proteome</keyword>
<dbReference type="Gramene" id="XM_028352623.1">
    <property type="protein sequence ID" value="XP_028208424.1"/>
    <property type="gene ID" value="LOC114391638"/>
</dbReference>
<feature type="region of interest" description="Disordered" evidence="1">
    <location>
        <begin position="1"/>
        <end position="184"/>
    </location>
</feature>
<feature type="compositionally biased region" description="Polar residues" evidence="1">
    <location>
        <begin position="114"/>
        <end position="123"/>
    </location>
</feature>
<dbReference type="Proteomes" id="UP000289340">
    <property type="component" value="Chromosome 17"/>
</dbReference>
<dbReference type="EMBL" id="QZWG01000017">
    <property type="protein sequence ID" value="RZB57710.1"/>
    <property type="molecule type" value="Genomic_DNA"/>
</dbReference>
<feature type="compositionally biased region" description="Low complexity" evidence="1">
    <location>
        <begin position="19"/>
        <end position="45"/>
    </location>
</feature>
<name>A0A0B2NUI4_GLYSO</name>
<dbReference type="PANTHER" id="PTHR33349">
    <property type="entry name" value="EMB|CAB62594.1"/>
    <property type="match status" value="1"/>
</dbReference>
<feature type="compositionally biased region" description="Polar residues" evidence="1">
    <location>
        <begin position="66"/>
        <end position="85"/>
    </location>
</feature>
<gene>
    <name evidence="3" type="ORF">D0Y65_046395</name>
    <name evidence="2" type="ORF">glysoja_050096</name>
</gene>
<reference evidence="2" key="1">
    <citation type="submission" date="2014-07" db="EMBL/GenBank/DDBJ databases">
        <title>Identification of a novel salt tolerance gene in wild soybean by whole-genome sequencing.</title>
        <authorList>
            <person name="Lam H.-M."/>
            <person name="Qi X."/>
            <person name="Li M.-W."/>
            <person name="Liu X."/>
            <person name="Xie M."/>
            <person name="Ni M."/>
            <person name="Xu X."/>
        </authorList>
    </citation>
    <scope>NUCLEOTIDE SEQUENCE [LARGE SCALE GENOMIC DNA]</scope>
    <source>
        <tissue evidence="2">Root</tissue>
    </source>
</reference>
<feature type="compositionally biased region" description="Basic and acidic residues" evidence="1">
    <location>
        <begin position="1"/>
        <end position="17"/>
    </location>
</feature>
<dbReference type="AlphaFoldDB" id="A0A0B2NUI4"/>
<dbReference type="Proteomes" id="UP000053555">
    <property type="component" value="Unassembled WGS sequence"/>
</dbReference>
<feature type="compositionally biased region" description="Low complexity" evidence="1">
    <location>
        <begin position="98"/>
        <end position="113"/>
    </location>
</feature>